<dbReference type="InterPro" id="IPR007454">
    <property type="entry name" value="UPF0250_YbeD-like"/>
</dbReference>
<dbReference type="RefSeq" id="WP_034875093.1">
    <property type="nucleotide sequence ID" value="NZ_JOKG01000002.1"/>
</dbReference>
<sequence>MAEQQPQPPKIEFPCDYEIRIMGNAAPDFKDVCVEVIRKHAADYDGNCRVKPSRAGNFESVMVKIIATGEDQLRAIYEDLKATGRVKMVL</sequence>
<dbReference type="AlphaFoldDB" id="A0A081N903"/>
<dbReference type="InterPro" id="IPR027471">
    <property type="entry name" value="YbeD-like_sf"/>
</dbReference>
<name>A0A081N903_9GAMM</name>
<reference evidence="3 4" key="1">
    <citation type="submission" date="2014-06" db="EMBL/GenBank/DDBJ databases">
        <title>Whole Genome Sequences of Three Symbiotic Endozoicomonas Bacteria.</title>
        <authorList>
            <person name="Neave M.J."/>
            <person name="Apprill A."/>
            <person name="Voolstra C.R."/>
        </authorList>
    </citation>
    <scope>NUCLEOTIDE SEQUENCE [LARGE SCALE GENOMIC DNA]</scope>
    <source>
        <strain evidence="3 4">LMG 24815</strain>
    </source>
</reference>
<keyword evidence="4" id="KW-1185">Reference proteome</keyword>
<comment type="similarity">
    <text evidence="1 2">Belongs to the UPF0250 family.</text>
</comment>
<dbReference type="PANTHER" id="PTHR38036">
    <property type="entry name" value="UPF0250 PROTEIN YBED"/>
    <property type="match status" value="1"/>
</dbReference>
<evidence type="ECO:0000313" key="3">
    <source>
        <dbReference type="EMBL" id="KEQ14926.1"/>
    </source>
</evidence>
<gene>
    <name evidence="3" type="ORF">GZ77_11770</name>
</gene>
<proteinExistence type="inferred from homology"/>
<comment type="caution">
    <text evidence="3">The sequence shown here is derived from an EMBL/GenBank/DDBJ whole genome shotgun (WGS) entry which is preliminary data.</text>
</comment>
<evidence type="ECO:0000313" key="4">
    <source>
        <dbReference type="Proteomes" id="UP000028006"/>
    </source>
</evidence>
<accession>A0A081N903</accession>
<dbReference type="Pfam" id="PF04359">
    <property type="entry name" value="DUF493"/>
    <property type="match status" value="1"/>
</dbReference>
<dbReference type="HAMAP" id="MF_00659">
    <property type="entry name" value="UPF0250"/>
    <property type="match status" value="1"/>
</dbReference>
<dbReference type="Gene3D" id="3.30.70.260">
    <property type="match status" value="1"/>
</dbReference>
<dbReference type="Proteomes" id="UP000028006">
    <property type="component" value="Unassembled WGS sequence"/>
</dbReference>
<organism evidence="3 4">
    <name type="scientific">Endozoicomonas montiporae</name>
    <dbReference type="NCBI Taxonomy" id="1027273"/>
    <lineage>
        <taxon>Bacteria</taxon>
        <taxon>Pseudomonadati</taxon>
        <taxon>Pseudomonadota</taxon>
        <taxon>Gammaproteobacteria</taxon>
        <taxon>Oceanospirillales</taxon>
        <taxon>Endozoicomonadaceae</taxon>
        <taxon>Endozoicomonas</taxon>
    </lineage>
</organism>
<dbReference type="GO" id="GO:0005829">
    <property type="term" value="C:cytosol"/>
    <property type="evidence" value="ECO:0007669"/>
    <property type="project" value="TreeGrafter"/>
</dbReference>
<dbReference type="EMBL" id="JOKG01000002">
    <property type="protein sequence ID" value="KEQ14926.1"/>
    <property type="molecule type" value="Genomic_DNA"/>
</dbReference>
<evidence type="ECO:0000256" key="2">
    <source>
        <dbReference type="HAMAP-Rule" id="MF_00659"/>
    </source>
</evidence>
<protein>
    <recommendedName>
        <fullName evidence="2">UPF0250 protein GZ77_11770</fullName>
    </recommendedName>
</protein>
<evidence type="ECO:0000256" key="1">
    <source>
        <dbReference type="ARBA" id="ARBA00008460"/>
    </source>
</evidence>
<dbReference type="SUPFAM" id="SSF117991">
    <property type="entry name" value="YbeD/HP0495-like"/>
    <property type="match status" value="1"/>
</dbReference>
<dbReference type="PANTHER" id="PTHR38036:SF1">
    <property type="entry name" value="UPF0250 PROTEIN YBED"/>
    <property type="match status" value="1"/>
</dbReference>
<dbReference type="eggNOG" id="COG2921">
    <property type="taxonomic scope" value="Bacteria"/>
</dbReference>